<dbReference type="AlphaFoldDB" id="A0A316D6P3"/>
<proteinExistence type="predicted"/>
<evidence type="ECO:0000313" key="2">
    <source>
        <dbReference type="Proteomes" id="UP000245634"/>
    </source>
</evidence>
<reference evidence="1 2" key="1">
    <citation type="submission" date="2018-05" db="EMBL/GenBank/DDBJ databases">
        <title>Genomic Encyclopedia of Type Strains, Phase IV (KMG-IV): sequencing the most valuable type-strain genomes for metagenomic binning, comparative biology and taxonomic classification.</title>
        <authorList>
            <person name="Goeker M."/>
        </authorList>
    </citation>
    <scope>NUCLEOTIDE SEQUENCE [LARGE SCALE GENOMIC DNA]</scope>
    <source>
        <strain evidence="1 2">DSM 18773</strain>
    </source>
</reference>
<name>A0A316D6P3_9BACL</name>
<dbReference type="Proteomes" id="UP000245634">
    <property type="component" value="Unassembled WGS sequence"/>
</dbReference>
<accession>A0A316D6P3</accession>
<evidence type="ECO:0000313" key="1">
    <source>
        <dbReference type="EMBL" id="PWK11268.1"/>
    </source>
</evidence>
<gene>
    <name evidence="1" type="ORF">C7459_11161</name>
</gene>
<keyword evidence="2" id="KW-1185">Reference proteome</keyword>
<organism evidence="1 2">
    <name type="scientific">Tumebacillus permanentifrigoris</name>
    <dbReference type="NCBI Taxonomy" id="378543"/>
    <lineage>
        <taxon>Bacteria</taxon>
        <taxon>Bacillati</taxon>
        <taxon>Bacillota</taxon>
        <taxon>Bacilli</taxon>
        <taxon>Bacillales</taxon>
        <taxon>Alicyclobacillaceae</taxon>
        <taxon>Tumebacillus</taxon>
    </lineage>
</organism>
<comment type="caution">
    <text evidence="1">The sequence shown here is derived from an EMBL/GenBank/DDBJ whole genome shotgun (WGS) entry which is preliminary data.</text>
</comment>
<protein>
    <submittedName>
        <fullName evidence="1">Uncharacterized protein</fullName>
    </submittedName>
</protein>
<dbReference type="EMBL" id="QGGL01000011">
    <property type="protein sequence ID" value="PWK11268.1"/>
    <property type="molecule type" value="Genomic_DNA"/>
</dbReference>
<sequence>MIRAMASKLFAYTEKVLETSVPVLLDSPSGYGHFLEEFAQAKAHALRWRHSLVWQVEMWPDCLADVQKRLRPLLDEDQLCSARLQAYPTDELARKQQNLLRAQMQTLVMSLVEIHQALLDALCDLHAHLEQDARVMEQGAKAGWNEFADMADSVRQARKELSDLIQIRQREWKVWQNSLQRSLHP</sequence>
<dbReference type="RefSeq" id="WP_146201001.1">
    <property type="nucleotide sequence ID" value="NZ_QGGL01000011.1"/>
</dbReference>
<dbReference type="OrthoDB" id="8629576at2"/>